<evidence type="ECO:0000259" key="12">
    <source>
        <dbReference type="PROSITE" id="PS50048"/>
    </source>
</evidence>
<evidence type="ECO:0000256" key="11">
    <source>
        <dbReference type="PROSITE-ProRule" id="PRU00808"/>
    </source>
</evidence>
<dbReference type="PANTHER" id="PTHR47425">
    <property type="entry name" value="FARB-RELATED"/>
    <property type="match status" value="1"/>
</dbReference>
<dbReference type="GO" id="GO:0008270">
    <property type="term" value="F:zinc ion binding"/>
    <property type="evidence" value="ECO:0007669"/>
    <property type="project" value="InterPro"/>
</dbReference>
<dbReference type="SMART" id="SM00066">
    <property type="entry name" value="GAL4"/>
    <property type="match status" value="1"/>
</dbReference>
<dbReference type="GO" id="GO:0003677">
    <property type="term" value="F:DNA binding"/>
    <property type="evidence" value="ECO:0007669"/>
    <property type="project" value="UniProtKB-KW"/>
</dbReference>
<evidence type="ECO:0000256" key="9">
    <source>
        <dbReference type="ARBA" id="ARBA00023242"/>
    </source>
</evidence>
<evidence type="ECO:0000256" key="4">
    <source>
        <dbReference type="ARBA" id="ARBA00022723"/>
    </source>
</evidence>
<dbReference type="GO" id="GO:0000981">
    <property type="term" value="F:DNA-binding transcription factor activity, RNA polymerase II-specific"/>
    <property type="evidence" value="ECO:0007669"/>
    <property type="project" value="InterPro"/>
</dbReference>
<dbReference type="CDD" id="cd00067">
    <property type="entry name" value="GAL4"/>
    <property type="match status" value="1"/>
</dbReference>
<dbReference type="InterPro" id="IPR029055">
    <property type="entry name" value="Ntn_hydrolases_N"/>
</dbReference>
<dbReference type="Pfam" id="PF10584">
    <property type="entry name" value="Proteasome_A_N"/>
    <property type="match status" value="1"/>
</dbReference>
<comment type="caution">
    <text evidence="13">The sequence shown here is derived from an EMBL/GenBank/DDBJ whole genome shotgun (WGS) entry which is preliminary data.</text>
</comment>
<dbReference type="InterPro" id="IPR036864">
    <property type="entry name" value="Zn2-C6_fun-type_DNA-bd_sf"/>
</dbReference>
<dbReference type="Gene3D" id="4.10.240.10">
    <property type="entry name" value="Zn(2)-C6 fungal-type DNA-binding domain"/>
    <property type="match status" value="1"/>
</dbReference>
<evidence type="ECO:0000313" key="14">
    <source>
        <dbReference type="Proteomes" id="UP000190744"/>
    </source>
</evidence>
<evidence type="ECO:0000256" key="1">
    <source>
        <dbReference type="ARBA" id="ARBA00004123"/>
    </source>
</evidence>
<dbReference type="GO" id="GO:0005737">
    <property type="term" value="C:cytoplasm"/>
    <property type="evidence" value="ECO:0007669"/>
    <property type="project" value="UniProtKB-SubCell"/>
</dbReference>
<comment type="similarity">
    <text evidence="11">Belongs to the peptidase T1A family.</text>
</comment>
<dbReference type="InterPro" id="IPR007219">
    <property type="entry name" value="XnlR_reg_dom"/>
</dbReference>
<evidence type="ECO:0000313" key="13">
    <source>
        <dbReference type="EMBL" id="OOQ85994.1"/>
    </source>
</evidence>
<dbReference type="InterPro" id="IPR001138">
    <property type="entry name" value="Zn2Cys6_DnaBD"/>
</dbReference>
<dbReference type="Pfam" id="PF00172">
    <property type="entry name" value="Zn_clus"/>
    <property type="match status" value="1"/>
</dbReference>
<sequence length="984" mass="111002">MFIARSEYDRGIKYASSSQKITFSPEGRLFQVEYSLEAIKLGSTAIGVATSEGVILGVEKRVTSTLLEASSVEKIVEIDQHIGCAMSGLQADARNLVEHARVECQNHAFHYAEPLRVESTTQAICDLALRFGESGDDEESVMSRPFGVALLIAGYDEDGPQLYHAEPSGTFYRYDAKAIGSGSEGAQAELQNEYHRSLTLAEAETLVLKTLKQVMEEKLDAKNVQLASVTKEKGFRIYNDEEMGRAVAQLATLTFTRSLFVKTRNPSLLRSMDIRATRKLNGQPSRARIACLHCRSRKVRCTLAVKGPPCTNCHLDGLECVTRPKLRKKPQALTYTSRTREGIPSTPVQEIETQRSEVYEVAEDQDEVPRICDLNGMNIFRHQRKTASGNHDGLIEAALSVDLYLDYDCSVTNRDVSFSYYPYLRAPSLQRLQPADRSFLESQKSFHVPSEPILDAVMSRYFLYVHPCLPVINEAEFWQMINQEAPGKFSFSLLVFQAMMFAACSYISLDDAKKWGAGSILEMRNSFYRRAKLLYDFGVEDDHLCIAQALTLLTYQSSATDHLSNSTWLGLAIQQAHLVNAHVYHRCPAGARYKRSDLKRLWWCLIIRDRIIALGTRRPLQIPPAHFDVISRDPLLTEDLSDEIKTSRVYDPETKETLCKIMTSLCRLAASMTSLIMTLYPLDPFPDCQGSQSAEIASIDDIQSGIQYWAANHMLRPSSEDSDSHSSVAFFKQLTALYFESARLALYQYISFRIHRNQRPDDWPDLMDAVTAIHDVVKRFVVDGTASHLPISAVAYTALPQMVLNLNLRLSSDTTTRRHQENVLSIYMELNRQYVLRYDVSHVGTWVNRIVRLFELSLSPIKPQLADLTRRQRLFPGKDCLYLLELEPELYFKISGMMDESMATGQLAFEYSGSQLGFPSTDLSLSLLHKEYSDSHAETSPQHYQFGQILPLEEDAIQEAGDESYTVDLTSIELLSRGLGLFGE</sequence>
<dbReference type="InterPro" id="IPR000426">
    <property type="entry name" value="Proteasome_asu_N"/>
</dbReference>
<dbReference type="GO" id="GO:0005634">
    <property type="term" value="C:nucleus"/>
    <property type="evidence" value="ECO:0007669"/>
    <property type="project" value="UniProtKB-SubCell"/>
</dbReference>
<dbReference type="AlphaFoldDB" id="A0A1S9RKE2"/>
<name>A0A1S9RKE2_PENBI</name>
<dbReference type="PANTHER" id="PTHR47425:SF2">
    <property type="entry name" value="FARB-RELATED"/>
    <property type="match status" value="1"/>
</dbReference>
<dbReference type="PROSITE" id="PS50048">
    <property type="entry name" value="ZN2_CY6_FUNGAL_2"/>
    <property type="match status" value="1"/>
</dbReference>
<keyword evidence="7" id="KW-0238">DNA-binding</keyword>
<dbReference type="SMART" id="SM00906">
    <property type="entry name" value="Fungal_trans"/>
    <property type="match status" value="1"/>
</dbReference>
<evidence type="ECO:0000256" key="2">
    <source>
        <dbReference type="ARBA" id="ARBA00004496"/>
    </source>
</evidence>
<dbReference type="CDD" id="cd12148">
    <property type="entry name" value="fungal_TF_MHR"/>
    <property type="match status" value="1"/>
</dbReference>
<dbReference type="CDD" id="cd03753">
    <property type="entry name" value="proteasome_alpha_type_5"/>
    <property type="match status" value="1"/>
</dbReference>
<keyword evidence="8" id="KW-0804">Transcription</keyword>
<keyword evidence="6" id="KW-0805">Transcription regulation</keyword>
<dbReference type="PROSITE" id="PS00463">
    <property type="entry name" value="ZN2_CY6_FUNGAL_1"/>
    <property type="match status" value="1"/>
</dbReference>
<dbReference type="InterPro" id="IPR001353">
    <property type="entry name" value="Proteasome_sua/b"/>
</dbReference>
<feature type="domain" description="Zn(2)-C6 fungal-type" evidence="12">
    <location>
        <begin position="290"/>
        <end position="322"/>
    </location>
</feature>
<dbReference type="Pfam" id="PF00227">
    <property type="entry name" value="Proteasome"/>
    <property type="match status" value="1"/>
</dbReference>
<evidence type="ECO:0000256" key="7">
    <source>
        <dbReference type="ARBA" id="ARBA00023125"/>
    </source>
</evidence>
<dbReference type="EMBL" id="LJBN01000158">
    <property type="protein sequence ID" value="OOQ85994.1"/>
    <property type="molecule type" value="Genomic_DNA"/>
</dbReference>
<dbReference type="SUPFAM" id="SSF57701">
    <property type="entry name" value="Zn2/Cys6 DNA-binding domain"/>
    <property type="match status" value="1"/>
</dbReference>
<evidence type="ECO:0000256" key="8">
    <source>
        <dbReference type="ARBA" id="ARBA00023163"/>
    </source>
</evidence>
<dbReference type="SUPFAM" id="SSF56235">
    <property type="entry name" value="N-terminal nucleophile aminohydrolases (Ntn hydrolases)"/>
    <property type="match status" value="1"/>
</dbReference>
<proteinExistence type="inferred from homology"/>
<dbReference type="NCBIfam" id="NF003075">
    <property type="entry name" value="PRK03996.1"/>
    <property type="match status" value="1"/>
</dbReference>
<dbReference type="PROSITE" id="PS51475">
    <property type="entry name" value="PROTEASOME_ALPHA_2"/>
    <property type="match status" value="1"/>
</dbReference>
<keyword evidence="5 11" id="KW-0647">Proteasome</keyword>
<keyword evidence="9" id="KW-0539">Nucleus</keyword>
<protein>
    <recommendedName>
        <fullName evidence="12">Zn(2)-C6 fungal-type domain-containing protein</fullName>
    </recommendedName>
</protein>
<accession>A0A1S9RKE2</accession>
<reference evidence="14" key="1">
    <citation type="submission" date="2015-09" db="EMBL/GenBank/DDBJ databases">
        <authorList>
            <person name="Fill T.P."/>
            <person name="Baretta J.F."/>
            <person name="de Almeida L.G."/>
            <person name="Rocha M."/>
            <person name="de Souza D.H."/>
            <person name="Malavazi I."/>
            <person name="Cerdeira L.T."/>
            <person name="Hong H."/>
            <person name="Samborskyy M."/>
            <person name="de Vasconcelos A.T."/>
            <person name="Leadlay P."/>
            <person name="Rodrigues-Filho E."/>
        </authorList>
    </citation>
    <scope>NUCLEOTIDE SEQUENCE [LARGE SCALE GENOMIC DNA]</scope>
    <source>
        <strain evidence="14">LaBioMMi 136</strain>
    </source>
</reference>
<comment type="subcellular location">
    <subcellularLocation>
        <location evidence="2">Cytoplasm</location>
    </subcellularLocation>
    <subcellularLocation>
        <location evidence="1">Nucleus</location>
    </subcellularLocation>
</comment>
<dbReference type="GO" id="GO:0006351">
    <property type="term" value="P:DNA-templated transcription"/>
    <property type="evidence" value="ECO:0007669"/>
    <property type="project" value="InterPro"/>
</dbReference>
<dbReference type="Gene3D" id="3.60.20.10">
    <property type="entry name" value="Glutamine Phosphoribosylpyrophosphate, subunit 1, domain 1"/>
    <property type="match status" value="1"/>
</dbReference>
<organism evidence="13 14">
    <name type="scientific">Penicillium brasilianum</name>
    <dbReference type="NCBI Taxonomy" id="104259"/>
    <lineage>
        <taxon>Eukaryota</taxon>
        <taxon>Fungi</taxon>
        <taxon>Dikarya</taxon>
        <taxon>Ascomycota</taxon>
        <taxon>Pezizomycotina</taxon>
        <taxon>Eurotiomycetes</taxon>
        <taxon>Eurotiomycetidae</taxon>
        <taxon>Eurotiales</taxon>
        <taxon>Aspergillaceae</taxon>
        <taxon>Penicillium</taxon>
    </lineage>
</organism>
<keyword evidence="3" id="KW-0963">Cytoplasm</keyword>
<gene>
    <name evidence="13" type="ORF">PEBR_23438</name>
</gene>
<dbReference type="SMART" id="SM00948">
    <property type="entry name" value="Proteasome_A_N"/>
    <property type="match status" value="1"/>
</dbReference>
<keyword evidence="4" id="KW-0479">Metal-binding</keyword>
<evidence type="ECO:0000256" key="6">
    <source>
        <dbReference type="ARBA" id="ARBA00023015"/>
    </source>
</evidence>
<dbReference type="InterPro" id="IPR023332">
    <property type="entry name" value="Proteasome_alpha-type"/>
</dbReference>
<dbReference type="FunFam" id="3.60.20.10:FF:000015">
    <property type="entry name" value="Proteasome subunit alpha type-5"/>
    <property type="match status" value="1"/>
</dbReference>
<dbReference type="GO" id="GO:0043161">
    <property type="term" value="P:proteasome-mediated ubiquitin-dependent protein catabolic process"/>
    <property type="evidence" value="ECO:0007669"/>
    <property type="project" value="InterPro"/>
</dbReference>
<evidence type="ECO:0000256" key="3">
    <source>
        <dbReference type="ARBA" id="ARBA00022490"/>
    </source>
</evidence>
<dbReference type="Proteomes" id="UP000190744">
    <property type="component" value="Unassembled WGS sequence"/>
</dbReference>
<comment type="subunit">
    <text evidence="10">The 26S proteasome consists of a 20S proteasome core and two 19S regulatory subunits. The 20S proteasome core is composed of 28 subunits that are arranged in four stacked rings, resulting in a barrel-shaped structure. The two end rings are each formed by seven alpha subunits, and the two central rings are each formed by seven beta subunits. The catalytic chamber with the active sites is on the inside of the barrel.</text>
</comment>
<dbReference type="GO" id="GO:0019773">
    <property type="term" value="C:proteasome core complex, alpha-subunit complex"/>
    <property type="evidence" value="ECO:0007669"/>
    <property type="project" value="UniProtKB-UniRule"/>
</dbReference>
<evidence type="ECO:0000256" key="5">
    <source>
        <dbReference type="ARBA" id="ARBA00022942"/>
    </source>
</evidence>
<dbReference type="InterPro" id="IPR052761">
    <property type="entry name" value="Fungal_Detox/Toxin_TFs"/>
</dbReference>
<dbReference type="InterPro" id="IPR033812">
    <property type="entry name" value="Proteasome_alpha_type_5"/>
</dbReference>
<evidence type="ECO:0000256" key="10">
    <source>
        <dbReference type="ARBA" id="ARBA00026071"/>
    </source>
</evidence>
<dbReference type="Pfam" id="PF04082">
    <property type="entry name" value="Fungal_trans"/>
    <property type="match status" value="1"/>
</dbReference>